<accession>A0AAD7IZG9</accession>
<dbReference type="Proteomes" id="UP001215280">
    <property type="component" value="Unassembled WGS sequence"/>
</dbReference>
<gene>
    <name evidence="2" type="ORF">DFH07DRAFT_960144</name>
</gene>
<organism evidence="2 3">
    <name type="scientific">Mycena maculata</name>
    <dbReference type="NCBI Taxonomy" id="230809"/>
    <lineage>
        <taxon>Eukaryota</taxon>
        <taxon>Fungi</taxon>
        <taxon>Dikarya</taxon>
        <taxon>Basidiomycota</taxon>
        <taxon>Agaricomycotina</taxon>
        <taxon>Agaricomycetes</taxon>
        <taxon>Agaricomycetidae</taxon>
        <taxon>Agaricales</taxon>
        <taxon>Marasmiineae</taxon>
        <taxon>Mycenaceae</taxon>
        <taxon>Mycena</taxon>
    </lineage>
</organism>
<dbReference type="GO" id="GO:0007166">
    <property type="term" value="P:cell surface receptor signaling pathway"/>
    <property type="evidence" value="ECO:0007669"/>
    <property type="project" value="InterPro"/>
</dbReference>
<dbReference type="EMBL" id="JARJLG010000070">
    <property type="protein sequence ID" value="KAJ7753676.1"/>
    <property type="molecule type" value="Genomic_DNA"/>
</dbReference>
<evidence type="ECO:0000313" key="3">
    <source>
        <dbReference type="Proteomes" id="UP001215280"/>
    </source>
</evidence>
<dbReference type="InterPro" id="IPR059179">
    <property type="entry name" value="MLKL-like_MCAfunc"/>
</dbReference>
<dbReference type="InterPro" id="IPR036537">
    <property type="entry name" value="Adaptor_Cbl_N_dom_sf"/>
</dbReference>
<keyword evidence="3" id="KW-1185">Reference proteome</keyword>
<feature type="compositionally biased region" description="Polar residues" evidence="1">
    <location>
        <begin position="346"/>
        <end position="361"/>
    </location>
</feature>
<dbReference type="AlphaFoldDB" id="A0AAD7IZG9"/>
<protein>
    <submittedName>
        <fullName evidence="2">Uncharacterized protein</fullName>
    </submittedName>
</protein>
<comment type="caution">
    <text evidence="2">The sequence shown here is derived from an EMBL/GenBank/DDBJ whole genome shotgun (WGS) entry which is preliminary data.</text>
</comment>
<sequence length="369" mass="41424">MKRHLERKVEPGKSKPRLQEMENGTVIPFLSPRLCVASCTAYLEEMSSSENQRIQGVDSAWRKFRFSVGAPDAEAKFQKALKSETETNSNATKYLRLYVSAFVLEIRFPPFFRIITPRFLPFMHGGGGHVTGGARLHLHGLPHVRRLAPSHRIISAVLMQIELAISNLDPKPARLAPNWNTPYAIGEASSTYGWTALLRSVQKVRQNKDDCVILMEHIHQVLFGIIAVHVNSEIGGEFSPSMLDHSGKFTETLHKVYNLIESQEEKSKIIQFFRQGEMSMLLKGCHAGLQQALQVFKVGAPGQFTDLRELQKHAEEKHQEVLNLIESLSDGITSDGASSLNKLSQWSRQNRSQCEEQNGQPKYSGLGHS</sequence>
<name>A0AAD7IZG9_9AGAR</name>
<evidence type="ECO:0000313" key="2">
    <source>
        <dbReference type="EMBL" id="KAJ7753676.1"/>
    </source>
</evidence>
<dbReference type="Gene3D" id="1.20.930.20">
    <property type="entry name" value="Adaptor protein Cbl, N-terminal domain"/>
    <property type="match status" value="1"/>
</dbReference>
<feature type="region of interest" description="Disordered" evidence="1">
    <location>
        <begin position="346"/>
        <end position="369"/>
    </location>
</feature>
<proteinExistence type="predicted"/>
<evidence type="ECO:0000256" key="1">
    <source>
        <dbReference type="SAM" id="MobiDB-lite"/>
    </source>
</evidence>
<dbReference type="CDD" id="cd21037">
    <property type="entry name" value="MLKL_NTD"/>
    <property type="match status" value="1"/>
</dbReference>
<reference evidence="2" key="1">
    <citation type="submission" date="2023-03" db="EMBL/GenBank/DDBJ databases">
        <title>Massive genome expansion in bonnet fungi (Mycena s.s.) driven by repeated elements and novel gene families across ecological guilds.</title>
        <authorList>
            <consortium name="Lawrence Berkeley National Laboratory"/>
            <person name="Harder C.B."/>
            <person name="Miyauchi S."/>
            <person name="Viragh M."/>
            <person name="Kuo A."/>
            <person name="Thoen E."/>
            <person name="Andreopoulos B."/>
            <person name="Lu D."/>
            <person name="Skrede I."/>
            <person name="Drula E."/>
            <person name="Henrissat B."/>
            <person name="Morin E."/>
            <person name="Kohler A."/>
            <person name="Barry K."/>
            <person name="LaButti K."/>
            <person name="Morin E."/>
            <person name="Salamov A."/>
            <person name="Lipzen A."/>
            <person name="Mereny Z."/>
            <person name="Hegedus B."/>
            <person name="Baldrian P."/>
            <person name="Stursova M."/>
            <person name="Weitz H."/>
            <person name="Taylor A."/>
            <person name="Grigoriev I.V."/>
            <person name="Nagy L.G."/>
            <person name="Martin F."/>
            <person name="Kauserud H."/>
        </authorList>
    </citation>
    <scope>NUCLEOTIDE SEQUENCE</scope>
    <source>
        <strain evidence="2">CBHHK188m</strain>
    </source>
</reference>